<name>E6YHF9_BARC7</name>
<keyword evidence="2" id="KW-1185">Reference proteome</keyword>
<dbReference type="HOGENOM" id="CLU_2931921_0_0_5"/>
<dbReference type="STRING" id="696125.BARCL_0616"/>
<dbReference type="Proteomes" id="UP000009101">
    <property type="component" value="Chromosome"/>
</dbReference>
<dbReference type="KEGG" id="bcd:BARCL_0616"/>
<sequence>MVLITCILGYQLSNQSTIKHNSYTRVPEVSSGKGRGIIPIILYFPLKFRLNWITNQGYFL</sequence>
<evidence type="ECO:0000313" key="1">
    <source>
        <dbReference type="EMBL" id="CBI76297.1"/>
    </source>
</evidence>
<proteinExistence type="predicted"/>
<reference evidence="1 2" key="2">
    <citation type="journal article" date="2011" name="PLoS Genet.">
        <title>Parallel evolution of a type IV secretion system in radiating lineages of the host-restricted bacterial pathogen Bartonella.</title>
        <authorList>
            <person name="Engel P."/>
            <person name="Salzburger W."/>
            <person name="Liesch M."/>
            <person name="Chang C.C."/>
            <person name="Maruyama S."/>
            <person name="Lanz C."/>
            <person name="Calteau A."/>
            <person name="Lajus A."/>
            <person name="Medigue C."/>
            <person name="Schuster S.C."/>
            <person name="Dehio C."/>
        </authorList>
    </citation>
    <scope>NUCLEOTIDE SEQUENCE [LARGE SCALE GENOMIC DNA]</scope>
    <source>
        <strain evidence="2">CIP 104772 / 73</strain>
    </source>
</reference>
<protein>
    <submittedName>
        <fullName evidence="1">Uncharacterized protein</fullName>
    </submittedName>
</protein>
<gene>
    <name evidence="1" type="ordered locus">BARCL_0616</name>
</gene>
<organism evidence="1 2">
    <name type="scientific">Bartonella clarridgeiae (strain CCUG 45776 / CIP 104772 / 73)</name>
    <dbReference type="NCBI Taxonomy" id="696125"/>
    <lineage>
        <taxon>Bacteria</taxon>
        <taxon>Pseudomonadati</taxon>
        <taxon>Pseudomonadota</taxon>
        <taxon>Alphaproteobacteria</taxon>
        <taxon>Hyphomicrobiales</taxon>
        <taxon>Bartonellaceae</taxon>
        <taxon>Bartonella</taxon>
    </lineage>
</organism>
<evidence type="ECO:0000313" key="2">
    <source>
        <dbReference type="Proteomes" id="UP000009101"/>
    </source>
</evidence>
<dbReference type="EMBL" id="FN645454">
    <property type="protein sequence ID" value="CBI76297.1"/>
    <property type="molecule type" value="Genomic_DNA"/>
</dbReference>
<accession>E6YHF9</accession>
<reference evidence="2" key="1">
    <citation type="submission" date="2009-11" db="EMBL/GenBank/DDBJ databases">
        <title>Genome sequencing of Bartonella species and comparative genomics.</title>
        <authorList>
            <person name="Engel P."/>
            <person name="Salzburger W."/>
            <person name="Marius L."/>
            <person name="Chao-Chin C."/>
            <person name="Soichi M."/>
            <person name="Christa L."/>
            <person name="Alexandra C."/>
            <person name="Aurelie L."/>
            <person name="Claudine M."/>
            <person name="Stephan S.C."/>
            <person name="Christoph D."/>
        </authorList>
    </citation>
    <scope>NUCLEOTIDE SEQUENCE [LARGE SCALE GENOMIC DNA]</scope>
    <source>
        <strain evidence="2">CIP 104772 / 73</strain>
    </source>
</reference>
<dbReference type="AlphaFoldDB" id="E6YHF9"/>